<dbReference type="EMBL" id="CM004466">
    <property type="protein sequence ID" value="OCU00227.1"/>
    <property type="molecule type" value="Genomic_DNA"/>
</dbReference>
<proteinExistence type="predicted"/>
<gene>
    <name evidence="2" type="ORF">XELAEV_18006006mg</name>
</gene>
<protein>
    <submittedName>
        <fullName evidence="2">Uncharacterized protein</fullName>
    </submittedName>
</protein>
<feature type="compositionally biased region" description="Low complexity" evidence="1">
    <location>
        <begin position="216"/>
        <end position="228"/>
    </location>
</feature>
<accession>A0A974DZR3</accession>
<organism evidence="2 3">
    <name type="scientific">Xenopus laevis</name>
    <name type="common">African clawed frog</name>
    <dbReference type="NCBI Taxonomy" id="8355"/>
    <lineage>
        <taxon>Eukaryota</taxon>
        <taxon>Metazoa</taxon>
        <taxon>Chordata</taxon>
        <taxon>Craniata</taxon>
        <taxon>Vertebrata</taxon>
        <taxon>Euteleostomi</taxon>
        <taxon>Amphibia</taxon>
        <taxon>Batrachia</taxon>
        <taxon>Anura</taxon>
        <taxon>Pipoidea</taxon>
        <taxon>Pipidae</taxon>
        <taxon>Xenopodinae</taxon>
        <taxon>Xenopus</taxon>
        <taxon>Xenopus</taxon>
    </lineage>
</organism>
<reference evidence="3" key="1">
    <citation type="journal article" date="2016" name="Nature">
        <title>Genome evolution in the allotetraploid frog Xenopus laevis.</title>
        <authorList>
            <person name="Session A.M."/>
            <person name="Uno Y."/>
            <person name="Kwon T."/>
            <person name="Chapman J.A."/>
            <person name="Toyoda A."/>
            <person name="Takahashi S."/>
            <person name="Fukui A."/>
            <person name="Hikosaka A."/>
            <person name="Suzuki A."/>
            <person name="Kondo M."/>
            <person name="van Heeringen S.J."/>
            <person name="Quigley I."/>
            <person name="Heinz S."/>
            <person name="Ogino H."/>
            <person name="Ochi H."/>
            <person name="Hellsten U."/>
            <person name="Lyons J.B."/>
            <person name="Simakov O."/>
            <person name="Putnam N."/>
            <person name="Stites J."/>
            <person name="Kuroki Y."/>
            <person name="Tanaka T."/>
            <person name="Michiue T."/>
            <person name="Watanabe M."/>
            <person name="Bogdanovic O."/>
            <person name="Lister R."/>
            <person name="Georgiou G."/>
            <person name="Paranjpe S.S."/>
            <person name="van Kruijsbergen I."/>
            <person name="Shu S."/>
            <person name="Carlson J."/>
            <person name="Kinoshita T."/>
            <person name="Ohta Y."/>
            <person name="Mawaribuchi S."/>
            <person name="Jenkins J."/>
            <person name="Grimwood J."/>
            <person name="Schmutz J."/>
            <person name="Mitros T."/>
            <person name="Mozaffari S.V."/>
            <person name="Suzuki Y."/>
            <person name="Haramoto Y."/>
            <person name="Yamamoto T.S."/>
            <person name="Takagi C."/>
            <person name="Heald R."/>
            <person name="Miller K."/>
            <person name="Haudenschild C."/>
            <person name="Kitzman J."/>
            <person name="Nakayama T."/>
            <person name="Izutsu Y."/>
            <person name="Robert J."/>
            <person name="Fortriede J."/>
            <person name="Burns K."/>
            <person name="Lotay V."/>
            <person name="Karimi K."/>
            <person name="Yasuoka Y."/>
            <person name="Dichmann D.S."/>
            <person name="Flajnik M.F."/>
            <person name="Houston D.W."/>
            <person name="Shendure J."/>
            <person name="DuPasquier L."/>
            <person name="Vize P.D."/>
            <person name="Zorn A.M."/>
            <person name="Ito M."/>
            <person name="Marcotte E.M."/>
            <person name="Wallingford J.B."/>
            <person name="Ito Y."/>
            <person name="Asashima M."/>
            <person name="Ueno N."/>
            <person name="Matsuda Y."/>
            <person name="Veenstra G.J."/>
            <person name="Fujiyama A."/>
            <person name="Harland R.M."/>
            <person name="Taira M."/>
            <person name="Rokhsar D.S."/>
        </authorList>
    </citation>
    <scope>NUCLEOTIDE SEQUENCE [LARGE SCALE GENOMIC DNA]</scope>
    <source>
        <strain evidence="3">J</strain>
    </source>
</reference>
<feature type="compositionally biased region" description="Polar residues" evidence="1">
    <location>
        <begin position="202"/>
        <end position="215"/>
    </location>
</feature>
<dbReference type="Proteomes" id="UP000694892">
    <property type="component" value="Chromosome 1L"/>
</dbReference>
<evidence type="ECO:0000313" key="2">
    <source>
        <dbReference type="EMBL" id="OCU00227.1"/>
    </source>
</evidence>
<feature type="compositionally biased region" description="Polar residues" evidence="1">
    <location>
        <begin position="251"/>
        <end position="268"/>
    </location>
</feature>
<name>A0A974DZR3_XENLA</name>
<feature type="region of interest" description="Disordered" evidence="1">
    <location>
        <begin position="185"/>
        <end position="268"/>
    </location>
</feature>
<evidence type="ECO:0000313" key="3">
    <source>
        <dbReference type="Proteomes" id="UP000694892"/>
    </source>
</evidence>
<evidence type="ECO:0000256" key="1">
    <source>
        <dbReference type="SAM" id="MobiDB-lite"/>
    </source>
</evidence>
<sequence length="268" mass="29747">MSQPTPLSGTQADIFAYTEVEAASIATLTRGSQDFLHTAHPEARSRNLKRLTKKAVSLELHGCTLAEYYWLKRIPRGLKKFECILNKCSLDIITLTIEQIQKELLTVSEQVNTLETQITQTASQEEWAETKSQIESIAQKFRLEIETRKRDKFLRDAEDYNSGRVCWWTPGCPYTTLSFFRGRKTQARVPRGARHEGRQEVGRSSSGETSSQRATDSSGSSSFLGDDSAPSSSGEREVGAPESGAIAATKPRQTQVTNKSAPKKGLQS</sequence>
<dbReference type="AlphaFoldDB" id="A0A974DZR3"/>